<dbReference type="PROSITE" id="PS51384">
    <property type="entry name" value="FAD_FR"/>
    <property type="match status" value="1"/>
</dbReference>
<keyword evidence="3 11" id="KW-0285">Flavoprotein</keyword>
<feature type="region of interest" description="Disordered" evidence="13">
    <location>
        <begin position="1"/>
        <end position="29"/>
    </location>
</feature>
<evidence type="ECO:0000256" key="4">
    <source>
        <dbReference type="ARBA" id="ARBA00022714"/>
    </source>
</evidence>
<keyword evidence="4 12" id="KW-0001">2Fe-2S</keyword>
<feature type="binding site" evidence="12">
    <location>
        <position position="249"/>
    </location>
    <ligand>
        <name>[2Fe-2S] cluster</name>
        <dbReference type="ChEBI" id="CHEBI:190135"/>
    </ligand>
</feature>
<sequence length="278" mass="28599">MGPQGGAHPTAVSPGAPASCRTRGSGRKPALSGAYTLIRQLQIAPDLLVMELAADLRALPGQFLHVAVGPGMLRRPFSVYRSGDGRAEILYRVKGTGTRIMATWGAGVAVDILGPLGRPFRAPWPGERVLLVGGGIGVAPLAHFAQCYPGTGAAVFGFRGAGEVCAADRAAAAGYDVVVTTLDGSDGVAGTVLSPLEGGTLQGRFDRILTCGPWPMMAAVAAWAKAAGLACEAALEREMGCGIGACLGCVVETTDPKRPYARVCTEGPVMDVREVAWN</sequence>
<evidence type="ECO:0000256" key="1">
    <source>
        <dbReference type="ARBA" id="ARBA00006422"/>
    </source>
</evidence>
<protein>
    <submittedName>
        <fullName evidence="15">Dihydroorotate dehydrogenase electron transfer subunit</fullName>
    </submittedName>
</protein>
<evidence type="ECO:0000259" key="14">
    <source>
        <dbReference type="PROSITE" id="PS51384"/>
    </source>
</evidence>
<dbReference type="Gene3D" id="2.10.240.10">
    <property type="entry name" value="Dihydroorotate dehydrogenase, electron transfer subunit"/>
    <property type="match status" value="1"/>
</dbReference>
<dbReference type="Gene3D" id="2.40.30.10">
    <property type="entry name" value="Translation factors"/>
    <property type="match status" value="1"/>
</dbReference>
<dbReference type="SUPFAM" id="SSF63380">
    <property type="entry name" value="Riboflavin synthase domain-like"/>
    <property type="match status" value="1"/>
</dbReference>
<organism evidence="15 16">
    <name type="scientific">Candidatus Tanganyikabacteria bacterium</name>
    <dbReference type="NCBI Taxonomy" id="2961651"/>
    <lineage>
        <taxon>Bacteria</taxon>
        <taxon>Bacillati</taxon>
        <taxon>Candidatus Sericytochromatia</taxon>
        <taxon>Candidatus Tanganyikabacteria</taxon>
    </lineage>
</organism>
<dbReference type="InterPro" id="IPR017938">
    <property type="entry name" value="Riboflavin_synthase-like_b-brl"/>
</dbReference>
<evidence type="ECO:0000256" key="6">
    <source>
        <dbReference type="ARBA" id="ARBA00022827"/>
    </source>
</evidence>
<dbReference type="InterPro" id="IPR019480">
    <property type="entry name" value="Dihydroorotate_DH_Fe-S-bd"/>
</dbReference>
<feature type="non-terminal residue" evidence="15">
    <location>
        <position position="278"/>
    </location>
</feature>
<evidence type="ECO:0000256" key="8">
    <source>
        <dbReference type="ARBA" id="ARBA00023004"/>
    </source>
</evidence>
<reference evidence="15 16" key="1">
    <citation type="submission" date="2019-03" db="EMBL/GenBank/DDBJ databases">
        <title>Lake Tanganyika Metagenome-Assembled Genomes (MAGs).</title>
        <authorList>
            <person name="Tran P."/>
        </authorList>
    </citation>
    <scope>NUCLEOTIDE SEQUENCE [LARGE SCALE GENOMIC DNA]</scope>
    <source>
        <strain evidence="15">K_DeepCast_65m_m2_236</strain>
    </source>
</reference>
<evidence type="ECO:0000256" key="7">
    <source>
        <dbReference type="ARBA" id="ARBA00022982"/>
    </source>
</evidence>
<comment type="caution">
    <text evidence="15">The sequence shown here is derived from an EMBL/GenBank/DDBJ whole genome shotgun (WGS) entry which is preliminary data.</text>
</comment>
<evidence type="ECO:0000256" key="3">
    <source>
        <dbReference type="ARBA" id="ARBA00022630"/>
    </source>
</evidence>
<dbReference type="AlphaFoldDB" id="A0A937X5N6"/>
<name>A0A937X5N6_9BACT</name>
<feature type="binding site" evidence="12">
    <location>
        <position position="246"/>
    </location>
    <ligand>
        <name>[2Fe-2S] cluster</name>
        <dbReference type="ChEBI" id="CHEBI:190135"/>
    </ligand>
</feature>
<dbReference type="InterPro" id="IPR012165">
    <property type="entry name" value="Cyt_c3_hydrogenase_gsu"/>
</dbReference>
<dbReference type="InterPro" id="IPR039261">
    <property type="entry name" value="FNR_nucleotide-bd"/>
</dbReference>
<dbReference type="GO" id="GO:0006221">
    <property type="term" value="P:pyrimidine nucleotide biosynthetic process"/>
    <property type="evidence" value="ECO:0007669"/>
    <property type="project" value="InterPro"/>
</dbReference>
<evidence type="ECO:0000313" key="16">
    <source>
        <dbReference type="Proteomes" id="UP000703893"/>
    </source>
</evidence>
<dbReference type="SUPFAM" id="SSF52343">
    <property type="entry name" value="Ferredoxin reductase-like, C-terminal NADP-linked domain"/>
    <property type="match status" value="1"/>
</dbReference>
<accession>A0A937X5N6</accession>
<keyword evidence="9 12" id="KW-0411">Iron-sulfur</keyword>
<dbReference type="Pfam" id="PF10418">
    <property type="entry name" value="DHODB_Fe-S_bind"/>
    <property type="match status" value="1"/>
</dbReference>
<dbReference type="InterPro" id="IPR037117">
    <property type="entry name" value="Dihydroorotate_DH_ele_sf"/>
</dbReference>
<dbReference type="GO" id="GO:0051537">
    <property type="term" value="F:2 iron, 2 sulfur cluster binding"/>
    <property type="evidence" value="ECO:0007669"/>
    <property type="project" value="UniProtKB-KW"/>
</dbReference>
<dbReference type="EMBL" id="VGJX01000278">
    <property type="protein sequence ID" value="MBM3274634.1"/>
    <property type="molecule type" value="Genomic_DNA"/>
</dbReference>
<evidence type="ECO:0000256" key="11">
    <source>
        <dbReference type="PIRSR" id="PIRSR006816-1"/>
    </source>
</evidence>
<comment type="similarity">
    <text evidence="1">Belongs to the PyrK family.</text>
</comment>
<keyword evidence="6 11" id="KW-0274">FAD</keyword>
<gene>
    <name evidence="15" type="ORF">FJZ00_05755</name>
</gene>
<evidence type="ECO:0000313" key="15">
    <source>
        <dbReference type="EMBL" id="MBM3274634.1"/>
    </source>
</evidence>
<feature type="binding site" evidence="11">
    <location>
        <begin position="75"/>
        <end position="78"/>
    </location>
    <ligand>
        <name>FAD</name>
        <dbReference type="ChEBI" id="CHEBI:57692"/>
    </ligand>
</feature>
<evidence type="ECO:0000256" key="5">
    <source>
        <dbReference type="ARBA" id="ARBA00022723"/>
    </source>
</evidence>
<feature type="domain" description="FAD-binding FR-type" evidence="14">
    <location>
        <begin position="30"/>
        <end position="122"/>
    </location>
</feature>
<dbReference type="InterPro" id="IPR050353">
    <property type="entry name" value="PyrK_electron_transfer"/>
</dbReference>
<keyword evidence="7" id="KW-0249">Electron transport</keyword>
<dbReference type="PANTHER" id="PTHR43513:SF3">
    <property type="entry name" value="DIHYDROOROTATE DEHYDROGENASE B (NAD(+)), ELECTRON TRANSFER SUBUNIT-RELATED"/>
    <property type="match status" value="1"/>
</dbReference>
<keyword evidence="5 12" id="KW-0479">Metal-binding</keyword>
<evidence type="ECO:0000256" key="10">
    <source>
        <dbReference type="ARBA" id="ARBA00034078"/>
    </source>
</evidence>
<dbReference type="GO" id="GO:0050660">
    <property type="term" value="F:flavin adenine dinucleotide binding"/>
    <property type="evidence" value="ECO:0007669"/>
    <property type="project" value="InterPro"/>
</dbReference>
<evidence type="ECO:0000256" key="13">
    <source>
        <dbReference type="SAM" id="MobiDB-lite"/>
    </source>
</evidence>
<comment type="cofactor">
    <cofactor evidence="11">
        <name>FAD</name>
        <dbReference type="ChEBI" id="CHEBI:57692"/>
    </cofactor>
    <text evidence="11">Binds 1 FAD per subunit.</text>
</comment>
<feature type="binding site" evidence="11">
    <location>
        <begin position="97"/>
        <end position="98"/>
    </location>
    <ligand>
        <name>FAD</name>
        <dbReference type="ChEBI" id="CHEBI:57692"/>
    </ligand>
</feature>
<proteinExistence type="inferred from homology"/>
<dbReference type="Proteomes" id="UP000703893">
    <property type="component" value="Unassembled WGS sequence"/>
</dbReference>
<dbReference type="PANTHER" id="PTHR43513">
    <property type="entry name" value="DIHYDROOROTATE DEHYDROGENASE B (NAD(+)), ELECTRON TRANSFER SUBUNIT"/>
    <property type="match status" value="1"/>
</dbReference>
<evidence type="ECO:0000256" key="2">
    <source>
        <dbReference type="ARBA" id="ARBA00022448"/>
    </source>
</evidence>
<feature type="binding site" evidence="12">
    <location>
        <position position="241"/>
    </location>
    <ligand>
        <name>[2Fe-2S] cluster</name>
        <dbReference type="ChEBI" id="CHEBI:190135"/>
    </ligand>
</feature>
<evidence type="ECO:0000256" key="9">
    <source>
        <dbReference type="ARBA" id="ARBA00023014"/>
    </source>
</evidence>
<dbReference type="Gene3D" id="3.40.50.80">
    <property type="entry name" value="Nucleotide-binding domain of ferredoxin-NADP reductase (FNR) module"/>
    <property type="match status" value="1"/>
</dbReference>
<comment type="cofactor">
    <cofactor evidence="12">
        <name>[2Fe-2S] cluster</name>
        <dbReference type="ChEBI" id="CHEBI:190135"/>
    </cofactor>
    <text evidence="12">Binds 1 [2Fe-2S] cluster per subunit.</text>
</comment>
<dbReference type="InterPro" id="IPR017927">
    <property type="entry name" value="FAD-bd_FR_type"/>
</dbReference>
<dbReference type="GO" id="GO:0046872">
    <property type="term" value="F:metal ion binding"/>
    <property type="evidence" value="ECO:0007669"/>
    <property type="project" value="UniProtKB-KW"/>
</dbReference>
<dbReference type="PIRSF" id="PIRSF006816">
    <property type="entry name" value="Cyc3_hyd_g"/>
    <property type="match status" value="1"/>
</dbReference>
<dbReference type="CDD" id="cd06218">
    <property type="entry name" value="DHOD_e_trans"/>
    <property type="match status" value="1"/>
</dbReference>
<evidence type="ECO:0000256" key="12">
    <source>
        <dbReference type="PIRSR" id="PIRSR006816-2"/>
    </source>
</evidence>
<feature type="binding site" evidence="11">
    <location>
        <begin position="90"/>
        <end position="92"/>
    </location>
    <ligand>
        <name>FAD</name>
        <dbReference type="ChEBI" id="CHEBI:57692"/>
    </ligand>
</feature>
<keyword evidence="8 12" id="KW-0408">Iron</keyword>
<dbReference type="GO" id="GO:0016491">
    <property type="term" value="F:oxidoreductase activity"/>
    <property type="evidence" value="ECO:0007669"/>
    <property type="project" value="InterPro"/>
</dbReference>
<feature type="binding site" evidence="12">
    <location>
        <position position="264"/>
    </location>
    <ligand>
        <name>[2Fe-2S] cluster</name>
        <dbReference type="ChEBI" id="CHEBI:190135"/>
    </ligand>
</feature>
<comment type="cofactor">
    <cofactor evidence="10">
        <name>[2Fe-2S] cluster</name>
        <dbReference type="ChEBI" id="CHEBI:190135"/>
    </cofactor>
</comment>
<keyword evidence="2" id="KW-0813">Transport</keyword>